<feature type="compositionally biased region" description="Basic and acidic residues" evidence="1">
    <location>
        <begin position="529"/>
        <end position="547"/>
    </location>
</feature>
<protein>
    <submittedName>
        <fullName evidence="4">TBC domain-containing protein</fullName>
    </submittedName>
</protein>
<evidence type="ECO:0000256" key="1">
    <source>
        <dbReference type="SAM" id="MobiDB-lite"/>
    </source>
</evidence>
<feature type="compositionally biased region" description="Low complexity" evidence="1">
    <location>
        <begin position="182"/>
        <end position="212"/>
    </location>
</feature>
<feature type="compositionally biased region" description="Basic residues" evidence="1">
    <location>
        <begin position="1170"/>
        <end position="1181"/>
    </location>
</feature>
<dbReference type="Pfam" id="PF00566">
    <property type="entry name" value="RabGAP-TBC"/>
    <property type="match status" value="1"/>
</dbReference>
<gene>
    <name evidence="4" type="ORF">BESB_059750</name>
</gene>
<dbReference type="EMBL" id="NWUJ01000005">
    <property type="protein sequence ID" value="PFH35088.1"/>
    <property type="molecule type" value="Genomic_DNA"/>
</dbReference>
<feature type="region of interest" description="Disordered" evidence="1">
    <location>
        <begin position="285"/>
        <end position="472"/>
    </location>
</feature>
<dbReference type="SMART" id="SM00164">
    <property type="entry name" value="TBC"/>
    <property type="match status" value="1"/>
</dbReference>
<dbReference type="GO" id="GO:0005096">
    <property type="term" value="F:GTPase activator activity"/>
    <property type="evidence" value="ECO:0007669"/>
    <property type="project" value="TreeGrafter"/>
</dbReference>
<feature type="compositionally biased region" description="Polar residues" evidence="1">
    <location>
        <begin position="247"/>
        <end position="263"/>
    </location>
</feature>
<dbReference type="KEGG" id="bbes:BESB_059750"/>
<dbReference type="Proteomes" id="UP000224006">
    <property type="component" value="Chromosome V"/>
</dbReference>
<feature type="compositionally biased region" description="Basic and acidic residues" evidence="1">
    <location>
        <begin position="1010"/>
        <end position="1022"/>
    </location>
</feature>
<dbReference type="SMART" id="SM00558">
    <property type="entry name" value="JmjC"/>
    <property type="match status" value="1"/>
</dbReference>
<keyword evidence="5" id="KW-1185">Reference proteome</keyword>
<dbReference type="PROSITE" id="PS51184">
    <property type="entry name" value="JMJC"/>
    <property type="match status" value="1"/>
</dbReference>
<feature type="domain" description="JmjC" evidence="3">
    <location>
        <begin position="1440"/>
        <end position="1735"/>
    </location>
</feature>
<dbReference type="InterPro" id="IPR003347">
    <property type="entry name" value="JmjC_dom"/>
</dbReference>
<dbReference type="Gene3D" id="1.10.8.270">
    <property type="entry name" value="putative rabgap domain of human tbc1 domain family member 14 like domains"/>
    <property type="match status" value="1"/>
</dbReference>
<evidence type="ECO:0000313" key="4">
    <source>
        <dbReference type="EMBL" id="PFH35088.1"/>
    </source>
</evidence>
<dbReference type="InterPro" id="IPR014710">
    <property type="entry name" value="RmlC-like_jellyroll"/>
</dbReference>
<feature type="region of interest" description="Disordered" evidence="1">
    <location>
        <begin position="1"/>
        <end position="273"/>
    </location>
</feature>
<feature type="region of interest" description="Disordered" evidence="1">
    <location>
        <begin position="1135"/>
        <end position="1203"/>
    </location>
</feature>
<dbReference type="InterPro" id="IPR041667">
    <property type="entry name" value="Cupin_8"/>
</dbReference>
<dbReference type="Gene3D" id="1.10.472.80">
    <property type="entry name" value="Ypt/Rab-GAP domain of gyp1p, domain 3"/>
    <property type="match status" value="1"/>
</dbReference>
<accession>A0A2A9M9D7</accession>
<feature type="compositionally biased region" description="Low complexity" evidence="1">
    <location>
        <begin position="16"/>
        <end position="33"/>
    </location>
</feature>
<feature type="compositionally biased region" description="Polar residues" evidence="1">
    <location>
        <begin position="514"/>
        <end position="526"/>
    </location>
</feature>
<feature type="region of interest" description="Disordered" evidence="1">
    <location>
        <begin position="1774"/>
        <end position="1794"/>
    </location>
</feature>
<dbReference type="Gene3D" id="2.60.120.10">
    <property type="entry name" value="Jelly Rolls"/>
    <property type="match status" value="2"/>
</dbReference>
<dbReference type="VEuPathDB" id="ToxoDB:BESB_059750"/>
<organism evidence="4 5">
    <name type="scientific">Besnoitia besnoiti</name>
    <name type="common">Apicomplexan protozoan</name>
    <dbReference type="NCBI Taxonomy" id="94643"/>
    <lineage>
        <taxon>Eukaryota</taxon>
        <taxon>Sar</taxon>
        <taxon>Alveolata</taxon>
        <taxon>Apicomplexa</taxon>
        <taxon>Conoidasida</taxon>
        <taxon>Coccidia</taxon>
        <taxon>Eucoccidiorida</taxon>
        <taxon>Eimeriorina</taxon>
        <taxon>Sarcocystidae</taxon>
        <taxon>Besnoitia</taxon>
    </lineage>
</organism>
<feature type="region of interest" description="Disordered" evidence="1">
    <location>
        <begin position="1601"/>
        <end position="1624"/>
    </location>
</feature>
<dbReference type="PROSITE" id="PS50086">
    <property type="entry name" value="TBC_RABGAP"/>
    <property type="match status" value="1"/>
</dbReference>
<dbReference type="PANTHER" id="PTHR47219:SF9">
    <property type="entry name" value="GTPASE ACTIVATING PROTEIN AND CENTROSOME-ASSOCIATED, ISOFORM B"/>
    <property type="match status" value="1"/>
</dbReference>
<dbReference type="GeneID" id="40310903"/>
<feature type="compositionally biased region" description="Low complexity" evidence="1">
    <location>
        <begin position="49"/>
        <end position="60"/>
    </location>
</feature>
<feature type="compositionally biased region" description="Basic and acidic residues" evidence="1">
    <location>
        <begin position="1570"/>
        <end position="1582"/>
    </location>
</feature>
<feature type="region of interest" description="Disordered" evidence="1">
    <location>
        <begin position="514"/>
        <end position="547"/>
    </location>
</feature>
<dbReference type="Pfam" id="PF13621">
    <property type="entry name" value="Cupin_8"/>
    <property type="match status" value="1"/>
</dbReference>
<dbReference type="SUPFAM" id="SSF51197">
    <property type="entry name" value="Clavaminate synthase-like"/>
    <property type="match status" value="1"/>
</dbReference>
<name>A0A2A9M9D7_BESBE</name>
<sequence>MPFPFSASLRLKRRSSTSSAAAPSSPSSAPPSRESLKATHGSPSKHTAASRLASCLSSSRIHQSTAGESSPPSSQGHSGSPAASAGGAATPDARKPPRLVSEPLAAAVEPKLGARRGQSVPPSSVFSFPSLNSFSASPESPRPEQLAAGLRGLQDFSPRPAALLEPGDPAAPRASSQRGLGAASTRAPPAAHADTSPPASDASSSPRSVSLPRQASLWRVPPPTAGSDSPGFAETPAASPTRGWAPSQASTGALSTPGAQRSAESAAAEMRGRQGGLRLASFVVSRGGGSQGAASECRSGRGGNEAVAAASKDTGEGAAAAAAEGTSSSPQWLSREDFDRATEPETPEGGGLSFDRSRRSLGSPATATETRGGAAGPNSEVARRPRPQLSSSFASQTSDASPPPSPLCWTSHLAASTASDEDTPQRGGKDLAKGASSARDRAGRRAHQRARSRDKPAEDANAARGEGAASAGGAVSRALSASLLFSASSGSQSSAPQASLAHGRLVSIFSPSGATTRSPLCSSVSGRLSADRGQEAKRPTDASRHPDANAENYAAHAGAGLLSPFLESANRKGLFVELFTAAEEGAKTLVTLLTDEDRASCACVCKLWYSELNSLGLLTASFGRRGFPTRGRRTFWRLALLGEEMLCTAEEYQVLCAKPSANDPEILRDVGRTFPYRQKFRQPETQQALERILRAAANQMPHVGYCQGMNFVAGVLLDVMDDETVAYQCLASLMKNYQLEHVYLPTLHHVKVIVFEFDCLLKAFLPKLHAHFERELIRPDYYCVQWVMTLFAYELPLCVVEKIWDLFLLKGWKVFFKVGLAILDSVRTLLPKLSYEDTLRHIRAASAAVTTEDLLERKPSEARIDVSASRSASAPNGKTDSASLSPSLYSASLSALSASSSSATFSSSAVSSCSAESSSSAAASSSANVESNGGDASAAAPFSASLEAADSEEESSSNTAGPEIREKSVDNPSLSAVSSATEDGRGETEARNTSPALLLTEGRRSATATPREEDDRTREDQAGIDRLLARMARFPVKNKMLSALERAYERYGDTAEFHIVRDKASRKLRWCVRTRRRASQTNGVRRDDTKTEPANAWLLGGFDWAGLSGTGEGANRGISLAVRLSGYALATLELSPQEKRQNSPPRDTGCLKEGPLRRKPGSGEANEKPKARKMKNAKKKRGREESSFQKTKGRSEAGDSSRSLQRMWRLGADYRGFCPFLAPHASPGATAAGAKGNDACGSRLLRTPAPIRRVSLLRPPDESAQQPSEAAVCCVCRQREGDADEPGDAASAGAAEPQKTADAANGPFCARCFYETFVRTRTPVVIVSRAHRAPQAPAAVSAPAAAFAASCVDADALQRQWLDLDALRARVGSLAVDVEEREREAEKNDTSAGESRFGRGAFRRFRFAEFLDRIQQGDERLYLTTQRVPHNRDGPRRLCGAPLKSELALDFPIRPAIFGNLQPYQYNLWCGHARHGSTTGLHHDFHENLYVLLKGRKIFRLYSPRFAGLLPLNGKLARVHANGLLSYSMEIREDGAHAHAVRHWRQSKVEGRLERLQQRLDALHSPTQETRSDGESEKELESKIAEAEAELDELLGQALEEGCDDESEDEAASTASDDDEASGNALRAGRLVSEGETPAHFCLGNTRDTGRGGASAAEAITLDNVLSKYWEVDMQAGDMLYLPAGWFHEVHSFSSLSEDSEKDRAPHADFHMALNFWFHPPLFGASYEAPYEDAYWEDRTRPLLEAHCALIKRSGAEVPAAQMARLLPREDRDACTPVTRDGSQAGARRNATDTHAEEAGWLRFERELTRAVPGRMQRRPKKGRRFLAAWEAHAALKYAGRRCLMYRVAPECCYKFDST</sequence>
<evidence type="ECO:0000259" key="3">
    <source>
        <dbReference type="PROSITE" id="PS51184"/>
    </source>
</evidence>
<feature type="compositionally biased region" description="Basic and acidic residues" evidence="1">
    <location>
        <begin position="423"/>
        <end position="443"/>
    </location>
</feature>
<dbReference type="InterPro" id="IPR000195">
    <property type="entry name" value="Rab-GAP-TBC_dom"/>
</dbReference>
<feature type="compositionally biased region" description="Polar residues" evidence="1">
    <location>
        <begin position="970"/>
        <end position="981"/>
    </location>
</feature>
<feature type="compositionally biased region" description="Low complexity" evidence="1">
    <location>
        <begin position="308"/>
        <end position="329"/>
    </location>
</feature>
<evidence type="ECO:0000313" key="5">
    <source>
        <dbReference type="Proteomes" id="UP000224006"/>
    </source>
</evidence>
<dbReference type="InterPro" id="IPR050302">
    <property type="entry name" value="Rab_GAP_TBC_domain"/>
</dbReference>
<evidence type="ECO:0000259" key="2">
    <source>
        <dbReference type="PROSITE" id="PS50086"/>
    </source>
</evidence>
<dbReference type="RefSeq" id="XP_029219097.1">
    <property type="nucleotide sequence ID" value="XM_029364389.1"/>
</dbReference>
<proteinExistence type="predicted"/>
<comment type="caution">
    <text evidence="4">The sequence shown here is derived from an EMBL/GenBank/DDBJ whole genome shotgun (WGS) entry which is preliminary data.</text>
</comment>
<dbReference type="OrthoDB" id="415358at2759"/>
<dbReference type="SUPFAM" id="SSF47923">
    <property type="entry name" value="Ypt/Rab-GAP domain of gyp1p"/>
    <property type="match status" value="2"/>
</dbReference>
<dbReference type="PANTHER" id="PTHR47219">
    <property type="entry name" value="RAB GTPASE-ACTIVATING PROTEIN 1-LIKE"/>
    <property type="match status" value="1"/>
</dbReference>
<feature type="compositionally biased region" description="Low complexity" evidence="1">
    <location>
        <begin position="390"/>
        <end position="400"/>
    </location>
</feature>
<feature type="compositionally biased region" description="Acidic residues" evidence="1">
    <location>
        <begin position="1601"/>
        <end position="1621"/>
    </location>
</feature>
<dbReference type="STRING" id="94643.A0A2A9M9D7"/>
<dbReference type="GO" id="GO:0031267">
    <property type="term" value="F:small GTPase binding"/>
    <property type="evidence" value="ECO:0007669"/>
    <property type="project" value="TreeGrafter"/>
</dbReference>
<feature type="domain" description="Rab-GAP TBC" evidence="2">
    <location>
        <begin position="626"/>
        <end position="811"/>
    </location>
</feature>
<feature type="region of interest" description="Disordered" evidence="1">
    <location>
        <begin position="1559"/>
        <end position="1582"/>
    </location>
</feature>
<reference evidence="4 5" key="1">
    <citation type="submission" date="2017-09" db="EMBL/GenBank/DDBJ databases">
        <title>Genome sequencing of Besnoitia besnoiti strain Bb-Ger1.</title>
        <authorList>
            <person name="Schares G."/>
            <person name="Venepally P."/>
            <person name="Lorenzi H.A."/>
        </authorList>
    </citation>
    <scope>NUCLEOTIDE SEQUENCE [LARGE SCALE GENOMIC DNA]</scope>
    <source>
        <strain evidence="4 5">Bb-Ger1</strain>
    </source>
</reference>
<feature type="compositionally biased region" description="Low complexity" evidence="1">
    <location>
        <begin position="119"/>
        <end position="135"/>
    </location>
</feature>
<feature type="region of interest" description="Disordered" evidence="1">
    <location>
        <begin position="944"/>
        <end position="1022"/>
    </location>
</feature>
<feature type="compositionally biased region" description="Low complexity" evidence="1">
    <location>
        <begin position="460"/>
        <end position="472"/>
    </location>
</feature>
<dbReference type="InterPro" id="IPR035969">
    <property type="entry name" value="Rab-GAP_TBC_sf"/>
</dbReference>
<feature type="compositionally biased region" description="Basic and acidic residues" evidence="1">
    <location>
        <begin position="334"/>
        <end position="343"/>
    </location>
</feature>
<feature type="compositionally biased region" description="Low complexity" evidence="1">
    <location>
        <begin position="67"/>
        <end position="89"/>
    </location>
</feature>
<feature type="compositionally biased region" description="Basic and acidic residues" evidence="1">
    <location>
        <begin position="1182"/>
        <end position="1199"/>
    </location>
</feature>